<dbReference type="PANTHER" id="PTHR43638">
    <property type="entry name" value="OXIDOREDUCTASE, ALDO/KETO REDUCTASE FAMILY PROTEIN"/>
    <property type="match status" value="1"/>
</dbReference>
<evidence type="ECO:0000256" key="2">
    <source>
        <dbReference type="PIRSR" id="PIRSR000097-2"/>
    </source>
</evidence>
<feature type="site" description="Lowers pKa of active site Tyr" evidence="3">
    <location>
        <position position="90"/>
    </location>
</feature>
<dbReference type="Gene3D" id="3.20.20.100">
    <property type="entry name" value="NADP-dependent oxidoreductase domain"/>
    <property type="match status" value="1"/>
</dbReference>
<evidence type="ECO:0000256" key="1">
    <source>
        <dbReference type="PIRSR" id="PIRSR000097-1"/>
    </source>
</evidence>
<dbReference type="InterPro" id="IPR020471">
    <property type="entry name" value="AKR"/>
</dbReference>
<sequence length="294" mass="31924">MSSRTQAQMATPRVVRLPDGTTAPALGQGVWMMGDNPAKRAVELAALRAGVAAGMTLIDTAEMYGNGRSERLVAEAIKETPRESLFVVSKVLPQNASRANIFRCCDASLQNIGTDYLDLYLLHWRGAVPLSETVTCLEELVKSGKIRRWGVSNFDVNDMEELWRVPGGDKCAVNQVLYHLGSRGIEYDLIPWLTAHNVPVMAYCPIAQAGELKAELYKSAVVQSVAARHSATVAQVLLAFVLRSGHVIAIPRSSNPAHTKENAEAGSIELTEEDMVELNAAFPAPKCKTPLDIV</sequence>
<dbReference type="Pfam" id="PF00248">
    <property type="entry name" value="Aldo_ket_red"/>
    <property type="match status" value="1"/>
</dbReference>
<organism evidence="5 6">
    <name type="scientific">Leishmania panamensis</name>
    <dbReference type="NCBI Taxonomy" id="5679"/>
    <lineage>
        <taxon>Eukaryota</taxon>
        <taxon>Discoba</taxon>
        <taxon>Euglenozoa</taxon>
        <taxon>Kinetoplastea</taxon>
        <taxon>Metakinetoplastina</taxon>
        <taxon>Trypanosomatida</taxon>
        <taxon>Trypanosomatidae</taxon>
        <taxon>Leishmaniinae</taxon>
        <taxon>Leishmania</taxon>
        <taxon>Leishmania guyanensis species complex</taxon>
    </lineage>
</organism>
<evidence type="ECO:0000313" key="5">
    <source>
        <dbReference type="EMBL" id="AIO00858.1"/>
    </source>
</evidence>
<keyword evidence="6" id="KW-1185">Reference proteome</keyword>
<dbReference type="eggNOG" id="KOG1577">
    <property type="taxonomic scope" value="Eukaryota"/>
</dbReference>
<feature type="domain" description="NADP-dependent oxidoreductase" evidence="4">
    <location>
        <begin position="26"/>
        <end position="280"/>
    </location>
</feature>
<feature type="active site" description="Proton donor" evidence="1">
    <location>
        <position position="64"/>
    </location>
</feature>
<evidence type="ECO:0000259" key="4">
    <source>
        <dbReference type="Pfam" id="PF00248"/>
    </source>
</evidence>
<evidence type="ECO:0000256" key="3">
    <source>
        <dbReference type="PIRSR" id="PIRSR000097-3"/>
    </source>
</evidence>
<dbReference type="RefSeq" id="XP_010701658.1">
    <property type="nucleotide sequence ID" value="XM_010703356.1"/>
</dbReference>
<dbReference type="InterPro" id="IPR023210">
    <property type="entry name" value="NADP_OxRdtase_dom"/>
</dbReference>
<dbReference type="VEuPathDB" id="TriTrypDB:LPAL13_310035400"/>
<reference evidence="5 6" key="1">
    <citation type="journal article" date="2015" name="Sci. Rep.">
        <title>The genome of Leishmania panamensis: insights into genomics of the L. (Viannia) subgenus.</title>
        <authorList>
            <person name="Llanes A."/>
            <person name="Restrepo C.M."/>
            <person name="Vecchio G.D."/>
            <person name="Anguizola F.J."/>
            <person name="Lleonart R."/>
        </authorList>
    </citation>
    <scope>NUCLEOTIDE SEQUENCE [LARGE SCALE GENOMIC DNA]</scope>
    <source>
        <strain evidence="5 6">MHOM/PA/94/PSC-1</strain>
    </source>
</reference>
<dbReference type="SUPFAM" id="SSF51430">
    <property type="entry name" value="NAD(P)-linked oxidoreductase"/>
    <property type="match status" value="1"/>
</dbReference>
<dbReference type="Proteomes" id="UP000063063">
    <property type="component" value="Chromosome 31"/>
</dbReference>
<dbReference type="CDD" id="cd19138">
    <property type="entry name" value="AKR_YeaE"/>
    <property type="match status" value="1"/>
</dbReference>
<proteinExistence type="predicted"/>
<feature type="binding site" evidence="2">
    <location>
        <position position="123"/>
    </location>
    <ligand>
        <name>substrate</name>
    </ligand>
</feature>
<dbReference type="InterPro" id="IPR036812">
    <property type="entry name" value="NAD(P)_OxRdtase_dom_sf"/>
</dbReference>
<dbReference type="VEuPathDB" id="TriTrypDB:LPMP_312740"/>
<dbReference type="PIRSF" id="PIRSF000097">
    <property type="entry name" value="AKR"/>
    <property type="match status" value="1"/>
</dbReference>
<protein>
    <submittedName>
        <fullName evidence="5">Aldehyde reductase, putative</fullName>
    </submittedName>
</protein>
<accession>A0A088RXH1</accession>
<dbReference type="GeneID" id="22577700"/>
<dbReference type="OrthoDB" id="37537at2759"/>
<dbReference type="KEGG" id="lpan:LPMP_312740"/>
<dbReference type="GO" id="GO:0016491">
    <property type="term" value="F:oxidoreductase activity"/>
    <property type="evidence" value="ECO:0007669"/>
    <property type="project" value="InterPro"/>
</dbReference>
<dbReference type="PANTHER" id="PTHR43638:SF3">
    <property type="entry name" value="ALDEHYDE REDUCTASE"/>
    <property type="match status" value="1"/>
</dbReference>
<dbReference type="PRINTS" id="PR00069">
    <property type="entry name" value="ALDKETRDTASE"/>
</dbReference>
<dbReference type="EMBL" id="CP009400">
    <property type="protein sequence ID" value="AIO00858.1"/>
    <property type="molecule type" value="Genomic_DNA"/>
</dbReference>
<name>A0A088RXH1_LEIPA</name>
<gene>
    <name evidence="5" type="ORF">LPMP_312740</name>
</gene>
<evidence type="ECO:0000313" key="6">
    <source>
        <dbReference type="Proteomes" id="UP000063063"/>
    </source>
</evidence>
<dbReference type="AlphaFoldDB" id="A0A088RXH1"/>